<name>A0A2H1K9U2_9MICO</name>
<reference evidence="2 3" key="1">
    <citation type="submission" date="2017-03" db="EMBL/GenBank/DDBJ databases">
        <authorList>
            <person name="Afonso C.L."/>
            <person name="Miller P.J."/>
            <person name="Scott M.A."/>
            <person name="Spackman E."/>
            <person name="Goraichik I."/>
            <person name="Dimitrov K.M."/>
            <person name="Suarez D.L."/>
            <person name="Swayne D.E."/>
        </authorList>
    </citation>
    <scope>NUCLEOTIDE SEQUENCE [LARGE SCALE GENOMIC DNA]</scope>
    <source>
        <strain evidence="2 3">CNRZ 918</strain>
    </source>
</reference>
<evidence type="ECO:0000313" key="2">
    <source>
        <dbReference type="EMBL" id="SMX96541.1"/>
    </source>
</evidence>
<evidence type="ECO:0000256" key="1">
    <source>
        <dbReference type="SAM" id="MobiDB-lite"/>
    </source>
</evidence>
<dbReference type="EMBL" id="FXZD01000007">
    <property type="protein sequence ID" value="SMX96541.1"/>
    <property type="molecule type" value="Genomic_DNA"/>
</dbReference>
<dbReference type="AlphaFoldDB" id="A0A2H1K9U2"/>
<feature type="region of interest" description="Disordered" evidence="1">
    <location>
        <begin position="1"/>
        <end position="22"/>
    </location>
</feature>
<sequence>MQQMGSITPKRGEAQPPRQYGISSPWSAHLLVEQHARQQGKGVIGEEGIGFGIAGEEN</sequence>
<accession>A0A2H1K9U2</accession>
<organism evidence="2 3">
    <name type="scientific">Brevibacterium antiquum CNRZ 918</name>
    <dbReference type="NCBI Taxonomy" id="1255637"/>
    <lineage>
        <taxon>Bacteria</taxon>
        <taxon>Bacillati</taxon>
        <taxon>Actinomycetota</taxon>
        <taxon>Actinomycetes</taxon>
        <taxon>Micrococcales</taxon>
        <taxon>Brevibacteriaceae</taxon>
        <taxon>Brevibacterium</taxon>
    </lineage>
</organism>
<evidence type="ECO:0000313" key="3">
    <source>
        <dbReference type="Proteomes" id="UP000234433"/>
    </source>
</evidence>
<protein>
    <submittedName>
        <fullName evidence="2">Uncharacterized protein</fullName>
    </submittedName>
</protein>
<dbReference type="Proteomes" id="UP000234433">
    <property type="component" value="Unassembled WGS sequence"/>
</dbReference>
<gene>
    <name evidence="2" type="ORF">BANT918_02230</name>
</gene>
<proteinExistence type="predicted"/>